<accession>A0A225VKU5</accession>
<dbReference type="EMBL" id="NBNE01004333">
    <property type="protein sequence ID" value="OWZ05629.1"/>
    <property type="molecule type" value="Genomic_DNA"/>
</dbReference>
<evidence type="ECO:0000313" key="1">
    <source>
        <dbReference type="EMBL" id="OWZ05629.1"/>
    </source>
</evidence>
<reference evidence="2" key="1">
    <citation type="submission" date="2017-03" db="EMBL/GenBank/DDBJ databases">
        <title>Phytopthora megakarya and P. palmivora, two closely related causual agents of cacao black pod achieved similar genome size and gene model numbers by different mechanisms.</title>
        <authorList>
            <person name="Ali S."/>
            <person name="Shao J."/>
            <person name="Larry D.J."/>
            <person name="Kronmiller B."/>
            <person name="Shen D."/>
            <person name="Strem M.D."/>
            <person name="Melnick R.L."/>
            <person name="Guiltinan M.J."/>
            <person name="Tyler B.M."/>
            <person name="Meinhardt L.W."/>
            <person name="Bailey B.A."/>
        </authorList>
    </citation>
    <scope>NUCLEOTIDE SEQUENCE [LARGE SCALE GENOMIC DNA]</scope>
    <source>
        <strain evidence="2">zdho120</strain>
    </source>
</reference>
<name>A0A225VKU5_9STRA</name>
<protein>
    <submittedName>
        <fullName evidence="1">Uncharacterized protein</fullName>
    </submittedName>
</protein>
<evidence type="ECO:0000313" key="2">
    <source>
        <dbReference type="Proteomes" id="UP000198211"/>
    </source>
</evidence>
<sequence>MTKNQVGWTWRINSINPEYYGTADSIEVVAWEQTRGFAIQSTPKHRTTT</sequence>
<dbReference type="AlphaFoldDB" id="A0A225VKU5"/>
<organism evidence="1 2">
    <name type="scientific">Phytophthora megakarya</name>
    <dbReference type="NCBI Taxonomy" id="4795"/>
    <lineage>
        <taxon>Eukaryota</taxon>
        <taxon>Sar</taxon>
        <taxon>Stramenopiles</taxon>
        <taxon>Oomycota</taxon>
        <taxon>Peronosporomycetes</taxon>
        <taxon>Peronosporales</taxon>
        <taxon>Peronosporaceae</taxon>
        <taxon>Phytophthora</taxon>
    </lineage>
</organism>
<dbReference type="Proteomes" id="UP000198211">
    <property type="component" value="Unassembled WGS sequence"/>
</dbReference>
<comment type="caution">
    <text evidence="1">The sequence shown here is derived from an EMBL/GenBank/DDBJ whole genome shotgun (WGS) entry which is preliminary data.</text>
</comment>
<keyword evidence="2" id="KW-1185">Reference proteome</keyword>
<gene>
    <name evidence="1" type="ORF">PHMEG_00022247</name>
</gene>
<proteinExistence type="predicted"/>